<dbReference type="GO" id="GO:0043565">
    <property type="term" value="F:sequence-specific DNA binding"/>
    <property type="evidence" value="ECO:0007669"/>
    <property type="project" value="InterPro"/>
</dbReference>
<dbReference type="InterPro" id="IPR018060">
    <property type="entry name" value="HTH_AraC"/>
</dbReference>
<dbReference type="Pfam" id="PF12833">
    <property type="entry name" value="HTH_18"/>
    <property type="match status" value="1"/>
</dbReference>
<dbReference type="PANTHER" id="PTHR46796:SF2">
    <property type="entry name" value="TRANSCRIPTIONAL REGULATORY PROTEIN"/>
    <property type="match status" value="1"/>
</dbReference>
<dbReference type="Proteomes" id="UP000292445">
    <property type="component" value="Unassembled WGS sequence"/>
</dbReference>
<dbReference type="SMART" id="SM00342">
    <property type="entry name" value="HTH_ARAC"/>
    <property type="match status" value="1"/>
</dbReference>
<comment type="caution">
    <text evidence="5">The sequence shown here is derived from an EMBL/GenBank/DDBJ whole genome shotgun (WGS) entry which is preliminary data.</text>
</comment>
<keyword evidence="3" id="KW-0804">Transcription</keyword>
<dbReference type="InterPro" id="IPR018062">
    <property type="entry name" value="HTH_AraC-typ_CS"/>
</dbReference>
<gene>
    <name evidence="5" type="ORF">EV675_0647</name>
</gene>
<organism evidence="5 6">
    <name type="scientific">Pigmentiphaga kullae</name>
    <dbReference type="NCBI Taxonomy" id="151784"/>
    <lineage>
        <taxon>Bacteria</taxon>
        <taxon>Pseudomonadati</taxon>
        <taxon>Pseudomonadota</taxon>
        <taxon>Betaproteobacteria</taxon>
        <taxon>Burkholderiales</taxon>
        <taxon>Alcaligenaceae</taxon>
        <taxon>Pigmentiphaga</taxon>
    </lineage>
</organism>
<dbReference type="SUPFAM" id="SSF46689">
    <property type="entry name" value="Homeodomain-like"/>
    <property type="match status" value="2"/>
</dbReference>
<dbReference type="PROSITE" id="PS01124">
    <property type="entry name" value="HTH_ARAC_FAMILY_2"/>
    <property type="match status" value="1"/>
</dbReference>
<dbReference type="GO" id="GO:0003700">
    <property type="term" value="F:DNA-binding transcription factor activity"/>
    <property type="evidence" value="ECO:0007669"/>
    <property type="project" value="InterPro"/>
</dbReference>
<evidence type="ECO:0000313" key="6">
    <source>
        <dbReference type="Proteomes" id="UP000292445"/>
    </source>
</evidence>
<protein>
    <submittedName>
        <fullName evidence="5">Helix-turn-helix protein</fullName>
    </submittedName>
</protein>
<dbReference type="PANTHER" id="PTHR46796">
    <property type="entry name" value="HTH-TYPE TRANSCRIPTIONAL ACTIVATOR RHAS-RELATED"/>
    <property type="match status" value="1"/>
</dbReference>
<keyword evidence="2" id="KW-0238">DNA-binding</keyword>
<sequence length="285" mass="31895">MSRVLAVTHGHIGRACLLDKVRPAGAHAHPVHHAMIELDGPCHEYQVGEASAVLAPRHAILVNSHELHANLSVGHGKSTILMLYFSPLWIEEQFPGLPAYVRFFRDSSVQLGTATVELAQRLARRMLEAPEINTPEVQALFGELAEHLCHQHGPTYPNRERPARSNDYRIRRAIALMQEHLEEPLPTQEIAARVGLSRSRFFELFTACTGLSPKHYVNMLRLHAAVEYLADDPGPIAELSQRCGFGAQSHFSKFFVDQQGFTPRDYRRAAVPALPRQCEQADARP</sequence>
<evidence type="ECO:0000256" key="2">
    <source>
        <dbReference type="ARBA" id="ARBA00023125"/>
    </source>
</evidence>
<dbReference type="Gene3D" id="1.10.10.60">
    <property type="entry name" value="Homeodomain-like"/>
    <property type="match status" value="2"/>
</dbReference>
<dbReference type="EMBL" id="SGXC01000001">
    <property type="protein sequence ID" value="RZS84630.1"/>
    <property type="molecule type" value="Genomic_DNA"/>
</dbReference>
<keyword evidence="1" id="KW-0805">Transcription regulation</keyword>
<proteinExistence type="predicted"/>
<evidence type="ECO:0000256" key="1">
    <source>
        <dbReference type="ARBA" id="ARBA00023015"/>
    </source>
</evidence>
<feature type="domain" description="HTH araC/xylS-type" evidence="4">
    <location>
        <begin position="171"/>
        <end position="269"/>
    </location>
</feature>
<dbReference type="InterPro" id="IPR050204">
    <property type="entry name" value="AraC_XylS_family_regulators"/>
</dbReference>
<keyword evidence="6" id="KW-1185">Reference proteome</keyword>
<dbReference type="RefSeq" id="WP_130355977.1">
    <property type="nucleotide sequence ID" value="NZ_SGXC01000001.1"/>
</dbReference>
<dbReference type="InterPro" id="IPR009057">
    <property type="entry name" value="Homeodomain-like_sf"/>
</dbReference>
<dbReference type="OrthoDB" id="9178898at2"/>
<accession>A0A4Q7NJE1</accession>
<dbReference type="AlphaFoldDB" id="A0A4Q7NJE1"/>
<name>A0A4Q7NJE1_9BURK</name>
<reference evidence="5 6" key="1">
    <citation type="submission" date="2019-02" db="EMBL/GenBank/DDBJ databases">
        <title>Genomic Encyclopedia of Type Strains, Phase IV (KMG-IV): sequencing the most valuable type-strain genomes for metagenomic binning, comparative biology and taxonomic classification.</title>
        <authorList>
            <person name="Goeker M."/>
        </authorList>
    </citation>
    <scope>NUCLEOTIDE SEQUENCE [LARGE SCALE GENOMIC DNA]</scope>
    <source>
        <strain evidence="5 6">K24</strain>
    </source>
</reference>
<evidence type="ECO:0000259" key="4">
    <source>
        <dbReference type="PROSITE" id="PS01124"/>
    </source>
</evidence>
<evidence type="ECO:0000256" key="3">
    <source>
        <dbReference type="ARBA" id="ARBA00023163"/>
    </source>
</evidence>
<evidence type="ECO:0000313" key="5">
    <source>
        <dbReference type="EMBL" id="RZS84630.1"/>
    </source>
</evidence>
<dbReference type="PROSITE" id="PS00041">
    <property type="entry name" value="HTH_ARAC_FAMILY_1"/>
    <property type="match status" value="1"/>
</dbReference>